<dbReference type="OrthoDB" id="6959445at2"/>
<dbReference type="EMBL" id="CP035088">
    <property type="protein sequence ID" value="QBZ90461.1"/>
    <property type="molecule type" value="Genomic_DNA"/>
</dbReference>
<organism evidence="1 3">
    <name type="scientific">Pseudomonas viciae</name>
    <dbReference type="NCBI Taxonomy" id="2505979"/>
    <lineage>
        <taxon>Bacteria</taxon>
        <taxon>Pseudomonadati</taxon>
        <taxon>Pseudomonadota</taxon>
        <taxon>Gammaproteobacteria</taxon>
        <taxon>Pseudomonadales</taxon>
        <taxon>Pseudomonadaceae</taxon>
        <taxon>Pseudomonas</taxon>
    </lineage>
</organism>
<dbReference type="RefSeq" id="WP_135845984.1">
    <property type="nucleotide sequence ID" value="NZ_CP035088.1"/>
</dbReference>
<evidence type="ECO:0000313" key="2">
    <source>
        <dbReference type="EMBL" id="WGO91418.1"/>
    </source>
</evidence>
<dbReference type="AlphaFoldDB" id="A0A4P7PIE2"/>
<gene>
    <name evidence="1" type="ORF">EPZ47_17650</name>
    <name evidence="2" type="ORF">QCD61_17010</name>
</gene>
<dbReference type="Proteomes" id="UP001227386">
    <property type="component" value="Chromosome"/>
</dbReference>
<evidence type="ECO:0000313" key="3">
    <source>
        <dbReference type="Proteomes" id="UP000296468"/>
    </source>
</evidence>
<dbReference type="Proteomes" id="UP000296468">
    <property type="component" value="Chromosome"/>
</dbReference>
<evidence type="ECO:0000313" key="1">
    <source>
        <dbReference type="EMBL" id="QBZ90461.1"/>
    </source>
</evidence>
<evidence type="ECO:0000313" key="4">
    <source>
        <dbReference type="Proteomes" id="UP001227386"/>
    </source>
</evidence>
<reference evidence="1" key="3">
    <citation type="submission" date="2019-01" db="EMBL/GenBank/DDBJ databases">
        <authorList>
            <person name="Zhang L."/>
        </authorList>
    </citation>
    <scope>NUCLEOTIDE SEQUENCE</scope>
    <source>
        <strain evidence="1">11K1</strain>
    </source>
</reference>
<proteinExistence type="predicted"/>
<sequence>MSQGDYQWHLESDDYKAYMEIEEQIGHCTPDQAWAMYSISGGAVRAHITRAVMKLIASGNEALLVEFPELAPAEKGNHKSS</sequence>
<name>A0A4P7PIE2_9PSED</name>
<reference evidence="2" key="4">
    <citation type="submission" date="2023-04" db="EMBL/GenBank/DDBJ databases">
        <authorList>
            <person name="Charles T.C."/>
            <person name="Cheng J."/>
            <person name="Lynch M."/>
            <person name="Van Dyk A."/>
        </authorList>
    </citation>
    <scope>NUCLEOTIDE SEQUENCE</scope>
    <source>
        <strain evidence="2">YsS1</strain>
    </source>
</reference>
<protein>
    <submittedName>
        <fullName evidence="1">Uncharacterized protein</fullName>
    </submittedName>
</protein>
<dbReference type="KEGG" id="pvk:EPZ47_17650"/>
<keyword evidence="4" id="KW-1185">Reference proteome</keyword>
<dbReference type="EMBL" id="CP123771">
    <property type="protein sequence ID" value="WGO91418.1"/>
    <property type="molecule type" value="Genomic_DNA"/>
</dbReference>
<accession>A0A4P7PIE2</accession>
<reference evidence="1 3" key="2">
    <citation type="journal article" date="2019" name="Front. Microbiol.">
        <title>In silico and Genetic Analyses of Cyclic Lipopeptide Synthetic Gene Clusters in Pseudomonas sp. 11K1.</title>
        <authorList>
            <person name="Zhao H."/>
            <person name="Liu Y.P."/>
            <person name="Zhang L.Q."/>
        </authorList>
    </citation>
    <scope>NUCLEOTIDE SEQUENCE [LARGE SCALE GENOMIC DNA]</scope>
    <source>
        <strain evidence="1 3">11K1</strain>
    </source>
</reference>
<reference evidence="2 4" key="1">
    <citation type="journal article" date="2012" name="Appl. Soil Ecol.">
        <title>Isolation and characterization of new plant growth-promoting bacterial endophytes.</title>
        <authorList>
            <person name="Rashid S."/>
            <person name="Charles T.C."/>
            <person name="Glick B.R."/>
        </authorList>
    </citation>
    <scope>NUCLEOTIDE SEQUENCE [LARGE SCALE GENOMIC DNA]</scope>
    <source>
        <strain evidence="2 4">YsS1</strain>
    </source>
</reference>